<keyword evidence="2 4" id="KW-0808">Transferase</keyword>
<dbReference type="OrthoDB" id="5142720at2"/>
<evidence type="ECO:0000313" key="4">
    <source>
        <dbReference type="EMBL" id="AYG04179.1"/>
    </source>
</evidence>
<reference evidence="4 5" key="1">
    <citation type="submission" date="2018-09" db="EMBL/GenBank/DDBJ databases">
        <title>Genome sequencing of strain 2DFW10M-5.</title>
        <authorList>
            <person name="Heo J."/>
            <person name="Kim S.-J."/>
            <person name="Kwon S.-W."/>
        </authorList>
    </citation>
    <scope>NUCLEOTIDE SEQUENCE [LARGE SCALE GENOMIC DNA]</scope>
    <source>
        <strain evidence="4 5">2DFW10M-5</strain>
    </source>
</reference>
<dbReference type="Pfam" id="PF13692">
    <property type="entry name" value="Glyco_trans_1_4"/>
    <property type="match status" value="1"/>
</dbReference>
<feature type="domain" description="Glycosyltransferase subfamily 4-like N-terminal" evidence="3">
    <location>
        <begin position="30"/>
        <end position="216"/>
    </location>
</feature>
<protein>
    <submittedName>
        <fullName evidence="4">Glycosyltransferase</fullName>
    </submittedName>
</protein>
<evidence type="ECO:0000256" key="1">
    <source>
        <dbReference type="ARBA" id="ARBA00022676"/>
    </source>
</evidence>
<keyword evidence="5" id="KW-1185">Reference proteome</keyword>
<dbReference type="GO" id="GO:0016757">
    <property type="term" value="F:glycosyltransferase activity"/>
    <property type="evidence" value="ECO:0007669"/>
    <property type="project" value="UniProtKB-KW"/>
</dbReference>
<dbReference type="Gene3D" id="3.40.50.2000">
    <property type="entry name" value="Glycogen Phosphorylase B"/>
    <property type="match status" value="2"/>
</dbReference>
<evidence type="ECO:0000259" key="3">
    <source>
        <dbReference type="Pfam" id="PF13579"/>
    </source>
</evidence>
<dbReference type="KEGG" id="gry:D7I44_11985"/>
<dbReference type="InterPro" id="IPR028098">
    <property type="entry name" value="Glyco_trans_4-like_N"/>
</dbReference>
<dbReference type="EMBL" id="CP032624">
    <property type="protein sequence ID" value="AYG04179.1"/>
    <property type="molecule type" value="Genomic_DNA"/>
</dbReference>
<dbReference type="PANTHER" id="PTHR46401:SF2">
    <property type="entry name" value="GLYCOSYLTRANSFERASE WBBK-RELATED"/>
    <property type="match status" value="1"/>
</dbReference>
<dbReference type="Pfam" id="PF13579">
    <property type="entry name" value="Glyco_trans_4_4"/>
    <property type="match status" value="1"/>
</dbReference>
<dbReference type="GO" id="GO:0009103">
    <property type="term" value="P:lipopolysaccharide biosynthetic process"/>
    <property type="evidence" value="ECO:0007669"/>
    <property type="project" value="TreeGrafter"/>
</dbReference>
<sequence length="404" mass="44869">MSEPARMPKVVVSISPEFPGVSKRSAGAGYFLRHVEALVRAQWRVTVVSPGDSGAGRNAEVAESQVRSIRVVLPRSHRLYGRPLKLIDAFRGLSLGLDAEVCVKRDANVKAAVAQSDVVEFQWTHSANLWKWVRKQNRHARLVLVCHDVYEQLWQRNADASASILMRLYSNFRRGVAARAERRILPNMDQIITFSDKDAALLRRVAPAVPVVVISPPLAGTEQRPSTRLPREETVALFTGALGLEKNHHGVMWFLHNVWAEFANRSDYKFVVAGADPRPELIDEAARLGNVEVTGFVESLDPFYYEADLFVVPLFKGSGVKFKVISAMAAGLPVIATTVASEGIGRDEQYLGITDSPHQFATLIRSAHDSPGDLDALRFRAQEWARENYGQSEFEARLAGIYAQ</sequence>
<dbReference type="SUPFAM" id="SSF53756">
    <property type="entry name" value="UDP-Glycosyltransferase/glycogen phosphorylase"/>
    <property type="match status" value="1"/>
</dbReference>
<dbReference type="PANTHER" id="PTHR46401">
    <property type="entry name" value="GLYCOSYLTRANSFERASE WBBK-RELATED"/>
    <property type="match status" value="1"/>
</dbReference>
<organism evidence="4 5">
    <name type="scientific">Gryllotalpicola protaetiae</name>
    <dbReference type="NCBI Taxonomy" id="2419771"/>
    <lineage>
        <taxon>Bacteria</taxon>
        <taxon>Bacillati</taxon>
        <taxon>Actinomycetota</taxon>
        <taxon>Actinomycetes</taxon>
        <taxon>Micrococcales</taxon>
        <taxon>Microbacteriaceae</taxon>
        <taxon>Gryllotalpicola</taxon>
    </lineage>
</organism>
<gene>
    <name evidence="4" type="ORF">D7I44_11985</name>
</gene>
<evidence type="ECO:0000313" key="5">
    <source>
        <dbReference type="Proteomes" id="UP000275069"/>
    </source>
</evidence>
<keyword evidence="1" id="KW-0328">Glycosyltransferase</keyword>
<dbReference type="Proteomes" id="UP000275069">
    <property type="component" value="Chromosome"/>
</dbReference>
<evidence type="ECO:0000256" key="2">
    <source>
        <dbReference type="ARBA" id="ARBA00022679"/>
    </source>
</evidence>
<dbReference type="CDD" id="cd03801">
    <property type="entry name" value="GT4_PimA-like"/>
    <property type="match status" value="1"/>
</dbReference>
<proteinExistence type="predicted"/>
<dbReference type="AlphaFoldDB" id="A0A387BSY9"/>
<accession>A0A387BSY9</accession>
<name>A0A387BSY9_9MICO</name>